<sequence>MNIHEVLLILNSLVYSSGINKSNSDISVFEMVDDGLLVKPNDDMIATQEEWDALLKTVKQNETYFSNIKIADIESVKDAQKNVTFVNSSTNEVYIVFKGTGSLEWHDNAMGGLLMTITTPQQQNAVNYTNMIAQVYPDSELFASGHSKGGNKAQVVTILCDDVTAGYSFDGQGMGKGFLIQYQDQIEKNKDKIFSYSNQSDYVNPLFTTIAGNIFFTESDGNLLDWLMDGDYNTLKRQHSPLTMFELKDGVLEMRNTEGVKQDPTAIFLGNVVEYFRENMSEDDFEIFSTMVMHLMETDGCGDPDYSFDDIPEEFWWRLIAHIYNFGIDLGMTEEDIELLLENINIFIPDDSALKYLVGAIQVYKGYKVVSSFMSENKGVKNRLNELLLNYNKAYKSVAAAKKIVRDFSSNAQAVMHDCLINELTNDMLSIGSVSGWDYVANILSNTGVTDAHRMVANDCFEMLRINSITDEKYNKIIADVYEADSNFAKQLKKRTESLQKYRNNFTS</sequence>
<dbReference type="SUPFAM" id="SSF53474">
    <property type="entry name" value="alpha/beta-Hydrolases"/>
    <property type="match status" value="1"/>
</dbReference>
<gene>
    <name evidence="1" type="ORF">J2S15_000624</name>
</gene>
<evidence type="ECO:0000313" key="1">
    <source>
        <dbReference type="EMBL" id="MDQ0359893.1"/>
    </source>
</evidence>
<keyword evidence="2" id="KW-1185">Reference proteome</keyword>
<proteinExistence type="predicted"/>
<comment type="caution">
    <text evidence="1">The sequence shown here is derived from an EMBL/GenBank/DDBJ whole genome shotgun (WGS) entry which is preliminary data.</text>
</comment>
<dbReference type="RefSeq" id="WP_307405382.1">
    <property type="nucleotide sequence ID" value="NZ_JAUSUR010000001.1"/>
</dbReference>
<dbReference type="InterPro" id="IPR029058">
    <property type="entry name" value="AB_hydrolase_fold"/>
</dbReference>
<reference evidence="1 2" key="1">
    <citation type="submission" date="2023-07" db="EMBL/GenBank/DDBJ databases">
        <title>Genomic Encyclopedia of Type Strains, Phase IV (KMG-IV): sequencing the most valuable type-strain genomes for metagenomic binning, comparative biology and taxonomic classification.</title>
        <authorList>
            <person name="Goeker M."/>
        </authorList>
    </citation>
    <scope>NUCLEOTIDE SEQUENCE [LARGE SCALE GENOMIC DNA]</scope>
    <source>
        <strain evidence="1 2">DSM 16784</strain>
    </source>
</reference>
<name>A0ABU0DZ16_9FIRM</name>
<protein>
    <recommendedName>
        <fullName evidence="3">DUF2974 domain-containing protein</fullName>
    </recommendedName>
</protein>
<organism evidence="1 2">
    <name type="scientific">Breznakia pachnodae</name>
    <dbReference type="NCBI Taxonomy" id="265178"/>
    <lineage>
        <taxon>Bacteria</taxon>
        <taxon>Bacillati</taxon>
        <taxon>Bacillota</taxon>
        <taxon>Erysipelotrichia</taxon>
        <taxon>Erysipelotrichales</taxon>
        <taxon>Erysipelotrichaceae</taxon>
        <taxon>Breznakia</taxon>
    </lineage>
</organism>
<accession>A0ABU0DZ16</accession>
<dbReference type="Pfam" id="PF11187">
    <property type="entry name" value="Mbeg1-like"/>
    <property type="match status" value="1"/>
</dbReference>
<dbReference type="Proteomes" id="UP001230220">
    <property type="component" value="Unassembled WGS sequence"/>
</dbReference>
<evidence type="ECO:0008006" key="3">
    <source>
        <dbReference type="Google" id="ProtNLM"/>
    </source>
</evidence>
<dbReference type="InterPro" id="IPR024499">
    <property type="entry name" value="Mbeg1-like"/>
</dbReference>
<dbReference type="EMBL" id="JAUSUR010000001">
    <property type="protein sequence ID" value="MDQ0359893.1"/>
    <property type="molecule type" value="Genomic_DNA"/>
</dbReference>
<evidence type="ECO:0000313" key="2">
    <source>
        <dbReference type="Proteomes" id="UP001230220"/>
    </source>
</evidence>